<dbReference type="SUPFAM" id="SSF55961">
    <property type="entry name" value="Bet v1-like"/>
    <property type="match status" value="1"/>
</dbReference>
<sequence>MTEAVSLIRHSPFSAQQMCDLVRDIDNYSKFVPYCTASRVTSVTEEEGQTVMMADLRVAYKMLRETYTSKIALDNDALTIHVSQANGPFRKLDNRWTFTDTAEGSDIHFYLDFEFGVPLLRQIIQPMMGRVVEKFVSAFEERALTIYS</sequence>
<dbReference type="Gene3D" id="3.30.530.20">
    <property type="match status" value="1"/>
</dbReference>
<dbReference type="GO" id="GO:0045333">
    <property type="term" value="P:cellular respiration"/>
    <property type="evidence" value="ECO:0007669"/>
    <property type="project" value="InterPro"/>
</dbReference>
<dbReference type="Pfam" id="PF03364">
    <property type="entry name" value="Polyketide_cyc"/>
    <property type="match status" value="1"/>
</dbReference>
<dbReference type="PANTHER" id="PTHR12901:SF10">
    <property type="entry name" value="COENZYME Q-BINDING PROTEIN COQ10, MITOCHONDRIAL"/>
    <property type="match status" value="1"/>
</dbReference>
<evidence type="ECO:0000259" key="2">
    <source>
        <dbReference type="Pfam" id="PF03364"/>
    </source>
</evidence>
<dbReference type="STRING" id="1220535.IMCC14465_00170"/>
<feature type="domain" description="Coenzyme Q-binding protein COQ10 START" evidence="2">
    <location>
        <begin position="12"/>
        <end position="140"/>
    </location>
</feature>
<evidence type="ECO:0000313" key="4">
    <source>
        <dbReference type="Proteomes" id="UP000004836"/>
    </source>
</evidence>
<comment type="caution">
    <text evidence="3">The sequence shown here is derived from an EMBL/GenBank/DDBJ whole genome shotgun (WGS) entry which is preliminary data.</text>
</comment>
<dbReference type="EMBL" id="ALYF01000001">
    <property type="protein sequence ID" value="EJW22178.1"/>
    <property type="molecule type" value="Genomic_DNA"/>
</dbReference>
<dbReference type="PANTHER" id="PTHR12901">
    <property type="entry name" value="SPERM PROTEIN HOMOLOG"/>
    <property type="match status" value="1"/>
</dbReference>
<dbReference type="AlphaFoldDB" id="J9DJA6"/>
<dbReference type="Proteomes" id="UP000004836">
    <property type="component" value="Unassembled WGS sequence"/>
</dbReference>
<dbReference type="PATRIC" id="fig|1220535.3.peg.16"/>
<reference evidence="3 4" key="1">
    <citation type="journal article" date="2012" name="J. Bacteriol.">
        <title>Genome Sequence of Strain IMCC14465, Isolated from the East Sea, Belonging to the PS1 Clade of Alphaproteobacteria.</title>
        <authorList>
            <person name="Yang S.J."/>
            <person name="Kang I."/>
            <person name="Cho J.C."/>
        </authorList>
    </citation>
    <scope>NUCLEOTIDE SEQUENCE [LARGE SCALE GENOMIC DNA]</scope>
    <source>
        <strain evidence="3 4">IMCC14465</strain>
    </source>
</reference>
<evidence type="ECO:0000313" key="3">
    <source>
        <dbReference type="EMBL" id="EJW22178.1"/>
    </source>
</evidence>
<dbReference type="CDD" id="cd07813">
    <property type="entry name" value="COQ10p_like"/>
    <property type="match status" value="1"/>
</dbReference>
<dbReference type="GO" id="GO:0048039">
    <property type="term" value="F:ubiquinone binding"/>
    <property type="evidence" value="ECO:0007669"/>
    <property type="project" value="InterPro"/>
</dbReference>
<dbReference type="InterPro" id="IPR044996">
    <property type="entry name" value="COQ10-like"/>
</dbReference>
<gene>
    <name evidence="3" type="ORF">IMCC14465_00170</name>
</gene>
<protein>
    <recommendedName>
        <fullName evidence="2">Coenzyme Q-binding protein COQ10 START domain-containing protein</fullName>
    </recommendedName>
</protein>
<organism evidence="3 4">
    <name type="scientific">alpha proteobacterium IMCC14465</name>
    <dbReference type="NCBI Taxonomy" id="1220535"/>
    <lineage>
        <taxon>Bacteria</taxon>
        <taxon>Pseudomonadati</taxon>
        <taxon>Pseudomonadota</taxon>
        <taxon>Alphaproteobacteria</taxon>
        <taxon>PS1 clade</taxon>
    </lineage>
</organism>
<dbReference type="eggNOG" id="COG2867">
    <property type="taxonomic scope" value="Bacteria"/>
</dbReference>
<comment type="similarity">
    <text evidence="1">Belongs to the ribosome association toxin RatA family.</text>
</comment>
<proteinExistence type="inferred from homology"/>
<accession>J9DJA6</accession>
<name>J9DJA6_9PROT</name>
<keyword evidence="4" id="KW-1185">Reference proteome</keyword>
<dbReference type="InterPro" id="IPR005031">
    <property type="entry name" value="COQ10_START"/>
</dbReference>
<evidence type="ECO:0000256" key="1">
    <source>
        <dbReference type="ARBA" id="ARBA00008918"/>
    </source>
</evidence>
<dbReference type="InterPro" id="IPR023393">
    <property type="entry name" value="START-like_dom_sf"/>
</dbReference>